<evidence type="ECO:0000313" key="12">
    <source>
        <dbReference type="Proteomes" id="UP000298030"/>
    </source>
</evidence>
<dbReference type="EMBL" id="QPFP01000015">
    <property type="protein sequence ID" value="TEB32562.1"/>
    <property type="molecule type" value="Genomic_DNA"/>
</dbReference>
<reference evidence="11 12" key="1">
    <citation type="journal article" date="2019" name="Nat. Ecol. Evol.">
        <title>Megaphylogeny resolves global patterns of mushroom evolution.</title>
        <authorList>
            <person name="Varga T."/>
            <person name="Krizsan K."/>
            <person name="Foldi C."/>
            <person name="Dima B."/>
            <person name="Sanchez-Garcia M."/>
            <person name="Sanchez-Ramirez S."/>
            <person name="Szollosi G.J."/>
            <person name="Szarkandi J.G."/>
            <person name="Papp V."/>
            <person name="Albert L."/>
            <person name="Andreopoulos W."/>
            <person name="Angelini C."/>
            <person name="Antonin V."/>
            <person name="Barry K.W."/>
            <person name="Bougher N.L."/>
            <person name="Buchanan P."/>
            <person name="Buyck B."/>
            <person name="Bense V."/>
            <person name="Catcheside P."/>
            <person name="Chovatia M."/>
            <person name="Cooper J."/>
            <person name="Damon W."/>
            <person name="Desjardin D."/>
            <person name="Finy P."/>
            <person name="Geml J."/>
            <person name="Haridas S."/>
            <person name="Hughes K."/>
            <person name="Justo A."/>
            <person name="Karasinski D."/>
            <person name="Kautmanova I."/>
            <person name="Kiss B."/>
            <person name="Kocsube S."/>
            <person name="Kotiranta H."/>
            <person name="LaButti K.M."/>
            <person name="Lechner B.E."/>
            <person name="Liimatainen K."/>
            <person name="Lipzen A."/>
            <person name="Lukacs Z."/>
            <person name="Mihaltcheva S."/>
            <person name="Morgado L.N."/>
            <person name="Niskanen T."/>
            <person name="Noordeloos M.E."/>
            <person name="Ohm R.A."/>
            <person name="Ortiz-Santana B."/>
            <person name="Ovrebo C."/>
            <person name="Racz N."/>
            <person name="Riley R."/>
            <person name="Savchenko A."/>
            <person name="Shiryaev A."/>
            <person name="Soop K."/>
            <person name="Spirin V."/>
            <person name="Szebenyi C."/>
            <person name="Tomsovsky M."/>
            <person name="Tulloss R.E."/>
            <person name="Uehling J."/>
            <person name="Grigoriev I.V."/>
            <person name="Vagvolgyi C."/>
            <person name="Papp T."/>
            <person name="Martin F.M."/>
            <person name="Miettinen O."/>
            <person name="Hibbett D.S."/>
            <person name="Nagy L.G."/>
        </authorList>
    </citation>
    <scope>NUCLEOTIDE SEQUENCE [LARGE SCALE GENOMIC DNA]</scope>
    <source>
        <strain evidence="11 12">FP101781</strain>
    </source>
</reference>
<protein>
    <recommendedName>
        <fullName evidence="8">Malic enzyme</fullName>
    </recommendedName>
</protein>
<dbReference type="GO" id="GO:0006108">
    <property type="term" value="P:malate metabolic process"/>
    <property type="evidence" value="ECO:0007669"/>
    <property type="project" value="TreeGrafter"/>
</dbReference>
<comment type="similarity">
    <text evidence="2 8">Belongs to the malic enzymes family.</text>
</comment>
<dbReference type="InterPro" id="IPR015884">
    <property type="entry name" value="Malic_enzyme_CS"/>
</dbReference>
<evidence type="ECO:0000256" key="4">
    <source>
        <dbReference type="ARBA" id="ARBA00023027"/>
    </source>
</evidence>
<dbReference type="OrthoDB" id="5365701at2759"/>
<dbReference type="Proteomes" id="UP000298030">
    <property type="component" value="Unassembled WGS sequence"/>
</dbReference>
<dbReference type="SUPFAM" id="SSF51735">
    <property type="entry name" value="NAD(P)-binding Rossmann-fold domains"/>
    <property type="match status" value="1"/>
</dbReference>
<dbReference type="PROSITE" id="PS00331">
    <property type="entry name" value="MALIC_ENZYMES"/>
    <property type="match status" value="1"/>
</dbReference>
<dbReference type="NCBIfam" id="NF010052">
    <property type="entry name" value="PRK13529.1"/>
    <property type="match status" value="1"/>
</dbReference>
<keyword evidence="4" id="KW-0520">NAD</keyword>
<dbReference type="PRINTS" id="PR00072">
    <property type="entry name" value="MALOXRDTASE"/>
</dbReference>
<dbReference type="InterPro" id="IPR037062">
    <property type="entry name" value="Malic_N_dom_sf"/>
</dbReference>
<dbReference type="Gene3D" id="3.40.50.10380">
    <property type="entry name" value="Malic enzyme, N-terminal domain"/>
    <property type="match status" value="1"/>
</dbReference>
<feature type="domain" description="Malic enzyme NAD-binding" evidence="9">
    <location>
        <begin position="280"/>
        <end position="590"/>
    </location>
</feature>
<dbReference type="STRING" id="71717.A0A4Y7TG71"/>
<dbReference type="SUPFAM" id="SSF53223">
    <property type="entry name" value="Aminoacid dehydrogenase-like, N-terminal domain"/>
    <property type="match status" value="1"/>
</dbReference>
<feature type="binding site" evidence="6">
    <location>
        <position position="454"/>
    </location>
    <ligand>
        <name>(S)-malate</name>
        <dbReference type="ChEBI" id="CHEBI:15589"/>
    </ligand>
</feature>
<accession>A0A4Y7TG71</accession>
<feature type="active site" description="Proton donor" evidence="5">
    <location>
        <position position="115"/>
    </location>
</feature>
<dbReference type="GO" id="GO:0005739">
    <property type="term" value="C:mitochondrion"/>
    <property type="evidence" value="ECO:0007669"/>
    <property type="project" value="TreeGrafter"/>
</dbReference>
<feature type="binding site" evidence="7">
    <location>
        <position position="255"/>
    </location>
    <ligand>
        <name>a divalent metal cation</name>
        <dbReference type="ChEBI" id="CHEBI:60240"/>
    </ligand>
</feature>
<name>A0A4Y7TG71_COPMI</name>
<evidence type="ECO:0000256" key="6">
    <source>
        <dbReference type="PIRSR" id="PIRSR000106-2"/>
    </source>
</evidence>
<dbReference type="SMART" id="SM01274">
    <property type="entry name" value="malic"/>
    <property type="match status" value="1"/>
</dbReference>
<dbReference type="InterPro" id="IPR012302">
    <property type="entry name" value="Malic_NAD-bd"/>
</dbReference>
<organism evidence="11 12">
    <name type="scientific">Coprinellus micaceus</name>
    <name type="common">Glistening ink-cap mushroom</name>
    <name type="synonym">Coprinus micaceus</name>
    <dbReference type="NCBI Taxonomy" id="71717"/>
    <lineage>
        <taxon>Eukaryota</taxon>
        <taxon>Fungi</taxon>
        <taxon>Dikarya</taxon>
        <taxon>Basidiomycota</taxon>
        <taxon>Agaricomycotina</taxon>
        <taxon>Agaricomycetes</taxon>
        <taxon>Agaricomycetidae</taxon>
        <taxon>Agaricales</taxon>
        <taxon>Agaricineae</taxon>
        <taxon>Psathyrellaceae</taxon>
        <taxon>Coprinellus</taxon>
    </lineage>
</organism>
<comment type="cofactor">
    <cofactor evidence="1">
        <name>Mn(2+)</name>
        <dbReference type="ChEBI" id="CHEBI:29035"/>
    </cofactor>
</comment>
<evidence type="ECO:0000256" key="2">
    <source>
        <dbReference type="ARBA" id="ARBA00008785"/>
    </source>
</evidence>
<dbReference type="Pfam" id="PF03949">
    <property type="entry name" value="Malic_M"/>
    <property type="match status" value="1"/>
</dbReference>
<sequence>MPLFPHSGIHAHKPLHLLTSKLKVALRGDALLNSGRFNKGTGFPVKERDAFGLSGRLPYRQNTLDHQVERAYEQLQTRPEPIRKNTFLQSLKDQNWTLYFALIQRHLKELVPIIYTPTQGDAIAEYSHLFRKPSGMFLTFSELDRMEEQFLEQTKGREIDLIVCTDAEAILGIGDQGIGISTAKSAMYTLIGGLDPSRTLSVMLDVGTNNESLLNDPLYVGWPHRRVDGKDYDAFMDKFVQLVRKYYPHSLLHFEDFGVNNAYRLLHKYKDTHAAFNDDIQGTGAVTLACIMAAIGVSSRSSAATSGLSQGAKLSDQRYVIFGAGSAGMGIAVQVRDAMVTADKISRAEANRRFWLIDREGLLYDHTGEQIEHQHEWSSAKEEFVRPFEEGWGEGKDVKEGGGNVSLLETIKRVKPTVLIGCSTAAGAFSERVVKAMSEGLTNGEKPIIMPLSNPSRLVEAKPVDIMRWTGGRALVATGSPFGTVEMKVDGKDKSFRIAECNNALIYPGLGFGAILAQSRRVTDTMLIAGARRLAALSPAIQAAPSHSDIKSGSPSAQKYEYNGESLLPDFNAAPQVNFEIGVAVAQQAVLEGTASSAWARKSSGAGEDFADSEVRDLILEEVKTRAEEKVWVPVYREYEYDPEGLTE</sequence>
<evidence type="ECO:0000256" key="3">
    <source>
        <dbReference type="ARBA" id="ARBA00022723"/>
    </source>
</evidence>
<evidence type="ECO:0000259" key="9">
    <source>
        <dbReference type="SMART" id="SM00919"/>
    </source>
</evidence>
<evidence type="ECO:0000256" key="8">
    <source>
        <dbReference type="RuleBase" id="RU003426"/>
    </source>
</evidence>
<dbReference type="InterPro" id="IPR012301">
    <property type="entry name" value="Malic_N_dom"/>
</dbReference>
<feature type="binding site" evidence="7">
    <location>
        <position position="256"/>
    </location>
    <ligand>
        <name>a divalent metal cation</name>
        <dbReference type="ChEBI" id="CHEBI:60240"/>
    </ligand>
</feature>
<feature type="binding site" evidence="6">
    <location>
        <position position="502"/>
    </location>
    <ligand>
        <name>(S)-malate</name>
        <dbReference type="ChEBI" id="CHEBI:15589"/>
    </ligand>
</feature>
<evidence type="ECO:0000256" key="7">
    <source>
        <dbReference type="PIRSR" id="PIRSR000106-3"/>
    </source>
</evidence>
<dbReference type="GO" id="GO:0051287">
    <property type="term" value="F:NAD binding"/>
    <property type="evidence" value="ECO:0007669"/>
    <property type="project" value="InterPro"/>
</dbReference>
<comment type="cofactor">
    <cofactor evidence="7">
        <name>Mg(2+)</name>
        <dbReference type="ChEBI" id="CHEBI:18420"/>
    </cofactor>
    <cofactor evidence="7">
        <name>Mn(2+)</name>
        <dbReference type="ChEBI" id="CHEBI:29035"/>
    </cofactor>
    <text evidence="7">Divalent metal cations. Prefers magnesium or manganese.</text>
</comment>
<dbReference type="GO" id="GO:0046872">
    <property type="term" value="F:metal ion binding"/>
    <property type="evidence" value="ECO:0007669"/>
    <property type="project" value="UniProtKB-KW"/>
</dbReference>
<keyword evidence="8" id="KW-0560">Oxidoreductase</keyword>
<dbReference type="InterPro" id="IPR046346">
    <property type="entry name" value="Aminoacid_DH-like_N_sf"/>
</dbReference>
<evidence type="ECO:0000259" key="10">
    <source>
        <dbReference type="SMART" id="SM01274"/>
    </source>
</evidence>
<evidence type="ECO:0000256" key="5">
    <source>
        <dbReference type="PIRSR" id="PIRSR000106-1"/>
    </source>
</evidence>
<feature type="binding site" evidence="7">
    <location>
        <position position="279"/>
    </location>
    <ligand>
        <name>a divalent metal cation</name>
        <dbReference type="ChEBI" id="CHEBI:60240"/>
    </ligand>
</feature>
<dbReference type="GO" id="GO:0004471">
    <property type="term" value="F:malate dehydrogenase (decarboxylating) (NAD+) activity"/>
    <property type="evidence" value="ECO:0007669"/>
    <property type="project" value="TreeGrafter"/>
</dbReference>
<dbReference type="InterPro" id="IPR001891">
    <property type="entry name" value="Malic_OxRdtase"/>
</dbReference>
<dbReference type="GO" id="GO:0005829">
    <property type="term" value="C:cytosol"/>
    <property type="evidence" value="ECO:0007669"/>
    <property type="project" value="TreeGrafter"/>
</dbReference>
<gene>
    <name evidence="11" type="ORF">FA13DRAFT_1628005</name>
</gene>
<keyword evidence="3 7" id="KW-0479">Metal-binding</keyword>
<dbReference type="PIRSF" id="PIRSF000106">
    <property type="entry name" value="ME"/>
    <property type="match status" value="1"/>
</dbReference>
<dbReference type="Pfam" id="PF00390">
    <property type="entry name" value="malic"/>
    <property type="match status" value="1"/>
</dbReference>
<dbReference type="AlphaFoldDB" id="A0A4Y7TG71"/>
<evidence type="ECO:0000313" key="11">
    <source>
        <dbReference type="EMBL" id="TEB32562.1"/>
    </source>
</evidence>
<evidence type="ECO:0000256" key="1">
    <source>
        <dbReference type="ARBA" id="ARBA00001936"/>
    </source>
</evidence>
<dbReference type="SMART" id="SM00919">
    <property type="entry name" value="Malic_M"/>
    <property type="match status" value="1"/>
</dbReference>
<feature type="domain" description="Malic enzyme N-terminal" evidence="10">
    <location>
        <begin position="92"/>
        <end position="270"/>
    </location>
</feature>
<comment type="caution">
    <text evidence="11">The sequence shown here is derived from an EMBL/GenBank/DDBJ whole genome shotgun (WGS) entry which is preliminary data.</text>
</comment>
<dbReference type="PANTHER" id="PTHR23406:SF34">
    <property type="entry name" value="NAD-DEPENDENT MALIC ENZYME, MITOCHONDRIAL"/>
    <property type="match status" value="1"/>
</dbReference>
<keyword evidence="12" id="KW-1185">Reference proteome</keyword>
<proteinExistence type="inferred from homology"/>
<dbReference type="Gene3D" id="3.40.50.720">
    <property type="entry name" value="NAD(P)-binding Rossmann-like Domain"/>
    <property type="match status" value="1"/>
</dbReference>
<dbReference type="PANTHER" id="PTHR23406">
    <property type="entry name" value="MALIC ENZYME-RELATED"/>
    <property type="match status" value="1"/>
</dbReference>
<feature type="active site" description="Proton acceptor" evidence="5">
    <location>
        <position position="184"/>
    </location>
</feature>
<dbReference type="InterPro" id="IPR036291">
    <property type="entry name" value="NAD(P)-bd_dom_sf"/>
</dbReference>